<dbReference type="Proteomes" id="UP000639775">
    <property type="component" value="Unassembled WGS sequence"/>
</dbReference>
<feature type="compositionally biased region" description="Basic and acidic residues" evidence="1">
    <location>
        <begin position="169"/>
        <end position="187"/>
    </location>
</feature>
<evidence type="ECO:0000259" key="3">
    <source>
        <dbReference type="Pfam" id="PF13717"/>
    </source>
</evidence>
<evidence type="ECO:0000313" key="5">
    <source>
        <dbReference type="Proteomes" id="UP000639775"/>
    </source>
</evidence>
<reference evidence="4" key="1">
    <citation type="submission" date="2020-03" db="EMBL/GenBank/DDBJ databases">
        <title>Roseovarius gahaiensis sp. nov., isolated from Gahai Saline Lake, China.</title>
        <authorList>
            <person name="Sun X."/>
        </authorList>
    </citation>
    <scope>NUCLEOTIDE SEQUENCE</scope>
    <source>
        <strain evidence="4">GH877</strain>
    </source>
</reference>
<feature type="compositionally biased region" description="Basic and acidic residues" evidence="1">
    <location>
        <begin position="210"/>
        <end position="224"/>
    </location>
</feature>
<dbReference type="NCBIfam" id="TIGR02098">
    <property type="entry name" value="MJ0042_CXXC"/>
    <property type="match status" value="1"/>
</dbReference>
<feature type="compositionally biased region" description="Acidic residues" evidence="1">
    <location>
        <begin position="68"/>
        <end position="84"/>
    </location>
</feature>
<protein>
    <recommendedName>
        <fullName evidence="3">Zinc finger/thioredoxin putative domain-containing protein</fullName>
    </recommendedName>
</protein>
<gene>
    <name evidence="4" type="ORF">HAT86_08355</name>
</gene>
<accession>A0A967EG33</accession>
<evidence type="ECO:0000313" key="4">
    <source>
        <dbReference type="EMBL" id="NHQ74476.1"/>
    </source>
</evidence>
<keyword evidence="2" id="KW-1133">Transmembrane helix</keyword>
<dbReference type="AlphaFoldDB" id="A0A967EG33"/>
<evidence type="ECO:0000256" key="2">
    <source>
        <dbReference type="SAM" id="Phobius"/>
    </source>
</evidence>
<feature type="compositionally biased region" description="Basic and acidic residues" evidence="1">
    <location>
        <begin position="36"/>
        <end position="59"/>
    </location>
</feature>
<keyword evidence="2" id="KW-0472">Membrane</keyword>
<evidence type="ECO:0000256" key="1">
    <source>
        <dbReference type="SAM" id="MobiDB-lite"/>
    </source>
</evidence>
<keyword evidence="5" id="KW-1185">Reference proteome</keyword>
<feature type="compositionally biased region" description="Acidic residues" evidence="1">
    <location>
        <begin position="102"/>
        <end position="117"/>
    </location>
</feature>
<dbReference type="Pfam" id="PF13717">
    <property type="entry name" value="Zn_ribbon_4"/>
    <property type="match status" value="1"/>
</dbReference>
<feature type="compositionally biased region" description="Basic and acidic residues" evidence="1">
    <location>
        <begin position="125"/>
        <end position="150"/>
    </location>
</feature>
<comment type="caution">
    <text evidence="4">The sequence shown here is derived from an EMBL/GenBank/DDBJ whole genome shotgun (WGS) entry which is preliminary data.</text>
</comment>
<dbReference type="InterPro" id="IPR011723">
    <property type="entry name" value="Znf/thioredoxin_put"/>
</dbReference>
<feature type="domain" description="Zinc finger/thioredoxin putative" evidence="3">
    <location>
        <begin position="1"/>
        <end position="36"/>
    </location>
</feature>
<feature type="transmembrane region" description="Helical" evidence="2">
    <location>
        <begin position="266"/>
        <end position="284"/>
    </location>
</feature>
<keyword evidence="2" id="KW-0812">Transmembrane</keyword>
<feature type="compositionally biased region" description="Basic and acidic residues" evidence="1">
    <location>
        <begin position="91"/>
        <end position="100"/>
    </location>
</feature>
<sequence length="321" mass="35138">MRLTCPNCGAQYEVPDEVIPETGRDVQCSNCGDTWFQHHPDHLASKDEPSPDTAEHPKGDTSASGQDYDADADADYDVIPEGQDDQNGHPAETDDSHTSSEDGPDISDDHGDEDDQNETTPTEGTQRRELDPAIRDLLREEAEREQKARAADSGSLETQTEMGLEDSGEDQRTREARERMARLRGLDAEETPPSDPQPSDTGPQDPAQEDDSRADIDPESRRNLLPDIDEINSSLDSDPTPRPEAAVARDAVLQTAPRKSGGFRRGFVLTVLLFAALTLIYVFAPQIAGLHPTLEAPMVSYVTTIDSLRSLLNDAVASFME</sequence>
<dbReference type="EMBL" id="JAAORB010000012">
    <property type="protein sequence ID" value="NHQ74476.1"/>
    <property type="molecule type" value="Genomic_DNA"/>
</dbReference>
<dbReference type="RefSeq" id="WP_167195741.1">
    <property type="nucleotide sequence ID" value="NZ_JAAORB010000012.1"/>
</dbReference>
<proteinExistence type="predicted"/>
<feature type="region of interest" description="Disordered" evidence="1">
    <location>
        <begin position="31"/>
        <end position="247"/>
    </location>
</feature>
<name>A0A967EG33_9RHOB</name>
<organism evidence="4 5">
    <name type="scientific">Roseovarius gahaiensis</name>
    <dbReference type="NCBI Taxonomy" id="2716691"/>
    <lineage>
        <taxon>Bacteria</taxon>
        <taxon>Pseudomonadati</taxon>
        <taxon>Pseudomonadota</taxon>
        <taxon>Alphaproteobacteria</taxon>
        <taxon>Rhodobacterales</taxon>
        <taxon>Roseobacteraceae</taxon>
        <taxon>Roseovarius</taxon>
    </lineage>
</organism>